<dbReference type="PROSITE" id="PS00163">
    <property type="entry name" value="FUMARATE_LYASES"/>
    <property type="match status" value="1"/>
</dbReference>
<dbReference type="EMBL" id="NDHI03003480">
    <property type="protein sequence ID" value="PNJ37543.1"/>
    <property type="molecule type" value="Genomic_DNA"/>
</dbReference>
<keyword evidence="10" id="KW-0456">Lyase</keyword>
<comment type="function">
    <text evidence="2">Catalyzes two non-sequential steps in de novo AMP synthesis: converts (S)-2-(5-amino-1-(5-phospho-D-ribosyl)imidazole-4-carboxamido)succinate (SAICAR) to fumarate plus 5-amino-1-(5-phospho-D-ribosyl)imidazole-4-carboxamide, and thereby also contributes to de novo IMP synthesis, and converts succinyladenosine monophosphate (SAMP) to AMP and fumarate.</text>
</comment>
<feature type="domain" description="Fumarate lyase N-terminal" evidence="13">
    <location>
        <begin position="162"/>
        <end position="337"/>
    </location>
</feature>
<dbReference type="InterPro" id="IPR008948">
    <property type="entry name" value="L-Aspartase-like"/>
</dbReference>
<comment type="catalytic activity">
    <reaction evidence="1">
        <text>(2S)-2-[5-amino-1-(5-phospho-beta-D-ribosyl)imidazole-4-carboxamido]succinate = 5-amino-1-(5-phospho-beta-D-ribosyl)imidazole-4-carboxamide + fumarate</text>
        <dbReference type="Rhea" id="RHEA:23920"/>
        <dbReference type="ChEBI" id="CHEBI:29806"/>
        <dbReference type="ChEBI" id="CHEBI:58443"/>
        <dbReference type="ChEBI" id="CHEBI:58475"/>
        <dbReference type="EC" id="4.3.2.2"/>
    </reaction>
</comment>
<dbReference type="GO" id="GO:0005829">
    <property type="term" value="C:cytosol"/>
    <property type="evidence" value="ECO:0007669"/>
    <property type="project" value="TreeGrafter"/>
</dbReference>
<sequence length="377" mass="42292">MAAGGDHGSPDSYRSPLASRYASPEMCFVFSDRYKFRTWRQLWLWLAEAEQTLGLPITDEQIQEMKSNLDNIDFKMAAEEEKHLRHDVMAHVHTFGHCCPKAAGIIHLGATSCYVGDNTDLIILRNALDLLLPKGLIPSSGVITAHCSLRLPGSDNSPVSVSQLARVISRLADFAKERASLPTLGFTHFQPAQLTTVGKRCCLWIQDLCMDLQNLKRVRDDLRFRGVKGTTGTQASFLKLFEGDDHKVEQLDKMVTEKAGFKRAFIITGQTYTRKVDIEVLSVLASLGASVHKICTDIRLLANLKEMEEPFEKQQIGSSAMPYKRNPMRSERCCSLARHLMTLVMDPLQTASVQWFERTLDDSANRRICLAEAFLTA</sequence>
<evidence type="ECO:0000256" key="10">
    <source>
        <dbReference type="ARBA" id="ARBA00023239"/>
    </source>
</evidence>
<evidence type="ECO:0000259" key="13">
    <source>
        <dbReference type="Pfam" id="PF00206"/>
    </source>
</evidence>
<keyword evidence="9" id="KW-0658">Purine biosynthesis</keyword>
<evidence type="ECO:0000256" key="3">
    <source>
        <dbReference type="ARBA" id="ARBA00004706"/>
    </source>
</evidence>
<comment type="pathway">
    <text evidence="3">Purine metabolism; IMP biosynthesis via de novo pathway; 5-amino-1-(5-phospho-D-ribosyl)imidazole-4-carboxamide from 5-amino-1-(5-phospho-D-ribosyl)imidazole-4-carboxylate: step 2/2.</text>
</comment>
<dbReference type="GO" id="GO:0044208">
    <property type="term" value="P:'de novo' AMP biosynthetic process"/>
    <property type="evidence" value="ECO:0007669"/>
    <property type="project" value="TreeGrafter"/>
</dbReference>
<dbReference type="CDD" id="cd03302">
    <property type="entry name" value="Adenylsuccinate_lyase_2"/>
    <property type="match status" value="1"/>
</dbReference>
<evidence type="ECO:0000256" key="11">
    <source>
        <dbReference type="ARBA" id="ARBA00030717"/>
    </source>
</evidence>
<dbReference type="SUPFAM" id="SSF48557">
    <property type="entry name" value="L-aspartase-like"/>
    <property type="match status" value="2"/>
</dbReference>
<dbReference type="Gene3D" id="1.20.200.10">
    <property type="entry name" value="Fumarase/aspartase (Central domain)"/>
    <property type="match status" value="1"/>
</dbReference>
<evidence type="ECO:0000256" key="12">
    <source>
        <dbReference type="ARBA" id="ARBA00047513"/>
    </source>
</evidence>
<evidence type="ECO:0000256" key="1">
    <source>
        <dbReference type="ARBA" id="ARBA00000598"/>
    </source>
</evidence>
<accession>A0A2J8TX06</accession>
<comment type="catalytic activity">
    <reaction evidence="12">
        <text>N(6)-(1,2-dicarboxyethyl)-AMP = fumarate + AMP</text>
        <dbReference type="Rhea" id="RHEA:16853"/>
        <dbReference type="ChEBI" id="CHEBI:29806"/>
        <dbReference type="ChEBI" id="CHEBI:57567"/>
        <dbReference type="ChEBI" id="CHEBI:456215"/>
        <dbReference type="EC" id="4.3.2.2"/>
    </reaction>
</comment>
<evidence type="ECO:0000256" key="6">
    <source>
        <dbReference type="ARBA" id="ARBA00011668"/>
    </source>
</evidence>
<evidence type="ECO:0000256" key="2">
    <source>
        <dbReference type="ARBA" id="ARBA00002971"/>
    </source>
</evidence>
<feature type="non-terminal residue" evidence="14">
    <location>
        <position position="377"/>
    </location>
</feature>
<evidence type="ECO:0000256" key="5">
    <source>
        <dbReference type="ARBA" id="ARBA00008273"/>
    </source>
</evidence>
<dbReference type="InterPro" id="IPR020557">
    <property type="entry name" value="Fumarate_lyase_CS"/>
</dbReference>
<comment type="caution">
    <text evidence="14">The sequence shown here is derived from an EMBL/GenBank/DDBJ whole genome shotgun (WGS) entry which is preliminary data.</text>
</comment>
<evidence type="ECO:0000313" key="14">
    <source>
        <dbReference type="EMBL" id="PNJ37543.1"/>
    </source>
</evidence>
<dbReference type="FunFam" id="1.10.275.60:FF:000001">
    <property type="entry name" value="Adenylosuccinate lyase"/>
    <property type="match status" value="1"/>
</dbReference>
<dbReference type="PANTHER" id="PTHR43172">
    <property type="entry name" value="ADENYLOSUCCINATE LYASE"/>
    <property type="match status" value="1"/>
</dbReference>
<evidence type="ECO:0000256" key="9">
    <source>
        <dbReference type="ARBA" id="ARBA00022755"/>
    </source>
</evidence>
<dbReference type="Gene3D" id="1.10.275.60">
    <property type="match status" value="1"/>
</dbReference>
<dbReference type="Pfam" id="PF00206">
    <property type="entry name" value="Lyase_1"/>
    <property type="match status" value="1"/>
</dbReference>
<dbReference type="PRINTS" id="PR00149">
    <property type="entry name" value="FUMRATELYASE"/>
</dbReference>
<dbReference type="GO" id="GO:0070626">
    <property type="term" value="F:(S)-2-(5-amino-1-(5-phospho-D-ribosyl)imidazole-4-carboxamido) succinate lyase (fumarate-forming) activity"/>
    <property type="evidence" value="ECO:0007669"/>
    <property type="project" value="TreeGrafter"/>
</dbReference>
<gene>
    <name evidence="14" type="ORF">CR201_G0031986</name>
</gene>
<dbReference type="PRINTS" id="PR00145">
    <property type="entry name" value="ARGSUCLYASE"/>
</dbReference>
<proteinExistence type="inferred from homology"/>
<comment type="similarity">
    <text evidence="5">Belongs to the lyase 1 family. Adenylosuccinate lyase subfamily.</text>
</comment>
<reference evidence="14" key="1">
    <citation type="submission" date="2017-12" db="EMBL/GenBank/DDBJ databases">
        <title>High-resolution comparative analysis of great ape genomes.</title>
        <authorList>
            <person name="Pollen A."/>
            <person name="Hastie A."/>
            <person name="Hormozdiari F."/>
            <person name="Dougherty M."/>
            <person name="Liu R."/>
            <person name="Chaisson M."/>
            <person name="Hoppe E."/>
            <person name="Hill C."/>
            <person name="Pang A."/>
            <person name="Hillier L."/>
            <person name="Baker C."/>
            <person name="Armstrong J."/>
            <person name="Shendure J."/>
            <person name="Paten B."/>
            <person name="Wilson R."/>
            <person name="Chao H."/>
            <person name="Schneider V."/>
            <person name="Ventura M."/>
            <person name="Kronenberg Z."/>
            <person name="Murali S."/>
            <person name="Gordon D."/>
            <person name="Cantsilieris S."/>
            <person name="Munson K."/>
            <person name="Nelson B."/>
            <person name="Raja A."/>
            <person name="Underwood J."/>
            <person name="Diekhans M."/>
            <person name="Fiddes I."/>
            <person name="Haussler D."/>
            <person name="Eichler E."/>
        </authorList>
    </citation>
    <scope>NUCLEOTIDE SEQUENCE [LARGE SCALE GENOMIC DNA]</scope>
    <source>
        <strain evidence="14">Susie</strain>
    </source>
</reference>
<comment type="subunit">
    <text evidence="6">Homotetramer. Residues from neighboring subunits contribute catalytic and substrate-binding residues to each active site.</text>
</comment>
<dbReference type="InterPro" id="IPR000362">
    <property type="entry name" value="Fumarate_lyase_fam"/>
</dbReference>
<evidence type="ECO:0000256" key="7">
    <source>
        <dbReference type="ARBA" id="ARBA00012339"/>
    </source>
</evidence>
<name>A0A2J8TX06_PONAB</name>
<protein>
    <recommendedName>
        <fullName evidence="8">Adenylosuccinate lyase</fullName>
        <ecNumber evidence="7">4.3.2.2</ecNumber>
    </recommendedName>
    <alternativeName>
        <fullName evidence="11">Adenylosuccinase</fullName>
    </alternativeName>
</protein>
<dbReference type="AlphaFoldDB" id="A0A2J8TX06"/>
<comment type="pathway">
    <text evidence="4">Purine metabolism; AMP biosynthesis via de novo pathway; AMP from IMP: step 2/2.</text>
</comment>
<evidence type="ECO:0000256" key="4">
    <source>
        <dbReference type="ARBA" id="ARBA00004734"/>
    </source>
</evidence>
<dbReference type="PANTHER" id="PTHR43172:SF1">
    <property type="entry name" value="ADENYLOSUCCINATE LYASE"/>
    <property type="match status" value="1"/>
</dbReference>
<organism evidence="14">
    <name type="scientific">Pongo abelii</name>
    <name type="common">Sumatran orangutan</name>
    <name type="synonym">Pongo pygmaeus abelii</name>
    <dbReference type="NCBI Taxonomy" id="9601"/>
    <lineage>
        <taxon>Eukaryota</taxon>
        <taxon>Metazoa</taxon>
        <taxon>Chordata</taxon>
        <taxon>Craniata</taxon>
        <taxon>Vertebrata</taxon>
        <taxon>Euteleostomi</taxon>
        <taxon>Mammalia</taxon>
        <taxon>Eutheria</taxon>
        <taxon>Euarchontoglires</taxon>
        <taxon>Primates</taxon>
        <taxon>Haplorrhini</taxon>
        <taxon>Catarrhini</taxon>
        <taxon>Hominidae</taxon>
        <taxon>Pongo</taxon>
    </lineage>
</organism>
<evidence type="ECO:0000256" key="8">
    <source>
        <dbReference type="ARBA" id="ARBA00017058"/>
    </source>
</evidence>
<dbReference type="GO" id="GO:0004018">
    <property type="term" value="F:N6-(1,2-dicarboxyethyl)AMP AMP-lyase (fumarate-forming) activity"/>
    <property type="evidence" value="ECO:0007669"/>
    <property type="project" value="TreeGrafter"/>
</dbReference>
<dbReference type="EC" id="4.3.2.2" evidence="7"/>
<dbReference type="InterPro" id="IPR022761">
    <property type="entry name" value="Fumarate_lyase_N"/>
</dbReference>